<comment type="catalytic activity">
    <reaction evidence="1">
        <text>(4aS,6R)-4a-hydroxy-L-erythro-5,6,7,8-tetrahydrobiopterin = (6R)-L-erythro-6,7-dihydrobiopterin + H2O</text>
        <dbReference type="Rhea" id="RHEA:11920"/>
        <dbReference type="ChEBI" id="CHEBI:15377"/>
        <dbReference type="ChEBI" id="CHEBI:15642"/>
        <dbReference type="ChEBI" id="CHEBI:43120"/>
        <dbReference type="EC" id="4.2.1.96"/>
    </reaction>
</comment>
<dbReference type="PANTHER" id="PTHR12599">
    <property type="entry name" value="PTERIN-4-ALPHA-CARBINOLAMINE DEHYDRATASE"/>
    <property type="match status" value="1"/>
</dbReference>
<dbReference type="InterPro" id="IPR001533">
    <property type="entry name" value="Pterin_deHydtase"/>
</dbReference>
<protein>
    <recommendedName>
        <fullName evidence="3">4a-hydroxytetrahydrobiopterin dehydratase</fullName>
        <ecNumber evidence="3">4.2.1.96</ecNumber>
    </recommendedName>
    <alternativeName>
        <fullName evidence="5">4-alpha-hydroxy-tetrahydropterin dehydratase</fullName>
    </alternativeName>
</protein>
<organism evidence="6 7">
    <name type="scientific">Brettanomyces naardenensis</name>
    <name type="common">Yeast</name>
    <dbReference type="NCBI Taxonomy" id="13370"/>
    <lineage>
        <taxon>Eukaryota</taxon>
        <taxon>Fungi</taxon>
        <taxon>Dikarya</taxon>
        <taxon>Ascomycota</taxon>
        <taxon>Saccharomycotina</taxon>
        <taxon>Pichiomycetes</taxon>
        <taxon>Pichiales</taxon>
        <taxon>Pichiaceae</taxon>
        <taxon>Brettanomyces</taxon>
    </lineage>
</organism>
<dbReference type="InParanoid" id="A0A448YR91"/>
<gene>
    <name evidence="6" type="ORF">BRENAR_LOCUS4099</name>
</gene>
<evidence type="ECO:0000256" key="2">
    <source>
        <dbReference type="ARBA" id="ARBA00006472"/>
    </source>
</evidence>
<comment type="similarity">
    <text evidence="2">Belongs to the pterin-4-alpha-carbinolamine dehydratase family.</text>
</comment>
<dbReference type="OrthoDB" id="277398at2759"/>
<dbReference type="GO" id="GO:0006729">
    <property type="term" value="P:tetrahydrobiopterin biosynthetic process"/>
    <property type="evidence" value="ECO:0007669"/>
    <property type="project" value="InterPro"/>
</dbReference>
<dbReference type="SUPFAM" id="SSF55248">
    <property type="entry name" value="PCD-like"/>
    <property type="match status" value="1"/>
</dbReference>
<accession>A0A448YR91</accession>
<dbReference type="InterPro" id="IPR036428">
    <property type="entry name" value="PCD_sf"/>
</dbReference>
<name>A0A448YR91_BRENA</name>
<dbReference type="CDD" id="cd00488">
    <property type="entry name" value="PCD_DCoH"/>
    <property type="match status" value="1"/>
</dbReference>
<evidence type="ECO:0000256" key="4">
    <source>
        <dbReference type="ARBA" id="ARBA00023239"/>
    </source>
</evidence>
<reference evidence="6 7" key="1">
    <citation type="submission" date="2018-12" db="EMBL/GenBank/DDBJ databases">
        <authorList>
            <person name="Tiukova I."/>
            <person name="Dainat J."/>
        </authorList>
    </citation>
    <scope>NUCLEOTIDE SEQUENCE [LARGE SCALE GENOMIC DNA]</scope>
</reference>
<dbReference type="STRING" id="13370.A0A448YR91"/>
<evidence type="ECO:0000256" key="1">
    <source>
        <dbReference type="ARBA" id="ARBA00001554"/>
    </source>
</evidence>
<keyword evidence="7" id="KW-1185">Reference proteome</keyword>
<proteinExistence type="inferred from homology"/>
<evidence type="ECO:0000256" key="3">
    <source>
        <dbReference type="ARBA" id="ARBA00013252"/>
    </source>
</evidence>
<evidence type="ECO:0000313" key="7">
    <source>
        <dbReference type="Proteomes" id="UP000290900"/>
    </source>
</evidence>
<dbReference type="Gene3D" id="3.30.1360.20">
    <property type="entry name" value="Transcriptional coactivator/pterin dehydratase"/>
    <property type="match status" value="1"/>
</dbReference>
<sequence>MSKKLAIHEIEKLLAGLTEPSAVAPSPYLWRQIKDVDRNEALARRFKFKSFEDTWAFLTKVSLRSHLLGHHPKITTVYNVVDMELTTHDVSGLTTLDFKMASRFSRYAKDLGEKYD</sequence>
<evidence type="ECO:0000313" key="6">
    <source>
        <dbReference type="EMBL" id="VEU23368.1"/>
    </source>
</evidence>
<dbReference type="EMBL" id="CAACVR010000045">
    <property type="protein sequence ID" value="VEU23368.1"/>
    <property type="molecule type" value="Genomic_DNA"/>
</dbReference>
<dbReference type="FunCoup" id="A0A448YR91">
    <property type="interactions" value="44"/>
</dbReference>
<dbReference type="PANTHER" id="PTHR12599:SF0">
    <property type="entry name" value="PTERIN-4-ALPHA-CARBINOLAMINE DEHYDRATASE"/>
    <property type="match status" value="1"/>
</dbReference>
<keyword evidence="4" id="KW-0456">Lyase</keyword>
<dbReference type="Pfam" id="PF01329">
    <property type="entry name" value="Pterin_4a"/>
    <property type="match status" value="1"/>
</dbReference>
<dbReference type="AlphaFoldDB" id="A0A448YR91"/>
<dbReference type="GO" id="GO:0008124">
    <property type="term" value="F:4-alpha-hydroxytetrahydrobiopterin dehydratase activity"/>
    <property type="evidence" value="ECO:0007669"/>
    <property type="project" value="UniProtKB-EC"/>
</dbReference>
<dbReference type="Proteomes" id="UP000290900">
    <property type="component" value="Unassembled WGS sequence"/>
</dbReference>
<dbReference type="EC" id="4.2.1.96" evidence="3"/>
<evidence type="ECO:0000256" key="5">
    <source>
        <dbReference type="ARBA" id="ARBA00030497"/>
    </source>
</evidence>